<evidence type="ECO:0000313" key="1">
    <source>
        <dbReference type="EMBL" id="KRZ02542.1"/>
    </source>
</evidence>
<keyword evidence="2" id="KW-1185">Reference proteome</keyword>
<organism evidence="1 2">
    <name type="scientific">Trichinella zimbabwensis</name>
    <dbReference type="NCBI Taxonomy" id="268475"/>
    <lineage>
        <taxon>Eukaryota</taxon>
        <taxon>Metazoa</taxon>
        <taxon>Ecdysozoa</taxon>
        <taxon>Nematoda</taxon>
        <taxon>Enoplea</taxon>
        <taxon>Dorylaimia</taxon>
        <taxon>Trichinellida</taxon>
        <taxon>Trichinellidae</taxon>
        <taxon>Trichinella</taxon>
    </lineage>
</organism>
<dbReference type="AlphaFoldDB" id="A0A0V1GW47"/>
<sequence>LFVCCHVRPEVPKRRAATVVGRFGHCGTVIFGTASSSLCENAFNMEHEQQQQRPRWRRAFTDGSTVAWSCEQRPKGVVVDNDYKHPHHYHHRQCNDNHCLFDGQTTAVAAWSWGSVGFVWQVGLVDHVERNLPHLPLRSGTGPTVDRTLLLQRHVEVRAPEVLAAVDQIFADQSLRSVPIQLYHADQSEAIPQVGKVGHKFRGTAENILLSCLPRHRDHLRRLVIVRADRPHCRRNSRRSLGLAILDQADRCGDRLHRRLGVHVCPVQNVRATVPTLESLQQGDLRGQLSGFSKTRLVALCRFSMNQVTECSSIPPLVLLLLFVLICLL</sequence>
<dbReference type="OrthoDB" id="10494295at2759"/>
<proteinExistence type="predicted"/>
<accession>A0A0V1GW47</accession>
<comment type="caution">
    <text evidence="1">The sequence shown here is derived from an EMBL/GenBank/DDBJ whole genome shotgun (WGS) entry which is preliminary data.</text>
</comment>
<dbReference type="STRING" id="268475.A0A0V1GW47"/>
<evidence type="ECO:0000313" key="2">
    <source>
        <dbReference type="Proteomes" id="UP000055024"/>
    </source>
</evidence>
<dbReference type="EMBL" id="JYDP01000225">
    <property type="protein sequence ID" value="KRZ02542.1"/>
    <property type="molecule type" value="Genomic_DNA"/>
</dbReference>
<reference evidence="1 2" key="1">
    <citation type="submission" date="2015-01" db="EMBL/GenBank/DDBJ databases">
        <title>Evolution of Trichinella species and genotypes.</title>
        <authorList>
            <person name="Korhonen P.K."/>
            <person name="Edoardo P."/>
            <person name="Giuseppe L.R."/>
            <person name="Gasser R.B."/>
        </authorList>
    </citation>
    <scope>NUCLEOTIDE SEQUENCE [LARGE SCALE GENOMIC DNA]</scope>
    <source>
        <strain evidence="1">ISS1029</strain>
    </source>
</reference>
<feature type="non-terminal residue" evidence="1">
    <location>
        <position position="1"/>
    </location>
</feature>
<protein>
    <submittedName>
        <fullName evidence="1">Uncharacterized protein</fullName>
    </submittedName>
</protein>
<dbReference type="Proteomes" id="UP000055024">
    <property type="component" value="Unassembled WGS sequence"/>
</dbReference>
<name>A0A0V1GW47_9BILA</name>
<gene>
    <name evidence="1" type="ORF">T11_5838</name>
</gene>